<dbReference type="Proteomes" id="UP001160390">
    <property type="component" value="Unassembled WGS sequence"/>
</dbReference>
<protein>
    <submittedName>
        <fullName evidence="1">Uncharacterized protein</fullName>
    </submittedName>
</protein>
<dbReference type="Gene3D" id="3.40.50.850">
    <property type="entry name" value="Isochorismatase-like"/>
    <property type="match status" value="1"/>
</dbReference>
<organism evidence="1 2">
    <name type="scientific">Clonostachys chloroleuca</name>
    <dbReference type="NCBI Taxonomy" id="1926264"/>
    <lineage>
        <taxon>Eukaryota</taxon>
        <taxon>Fungi</taxon>
        <taxon>Dikarya</taxon>
        <taxon>Ascomycota</taxon>
        <taxon>Pezizomycotina</taxon>
        <taxon>Sordariomycetes</taxon>
        <taxon>Hypocreomycetidae</taxon>
        <taxon>Hypocreales</taxon>
        <taxon>Bionectriaceae</taxon>
        <taxon>Clonostachys</taxon>
    </lineage>
</organism>
<comment type="caution">
    <text evidence="1">The sequence shown here is derived from an EMBL/GenBank/DDBJ whole genome shotgun (WGS) entry which is preliminary data.</text>
</comment>
<name>A0AA35PW74_9HYPO</name>
<evidence type="ECO:0000313" key="2">
    <source>
        <dbReference type="Proteomes" id="UP001160390"/>
    </source>
</evidence>
<dbReference type="EMBL" id="CABFNP030000464">
    <property type="protein sequence ID" value="CAI6026818.1"/>
    <property type="molecule type" value="Genomic_DNA"/>
</dbReference>
<sequence>MFPPKPPTASLRCEGLMTRSSFDPAHTTHAVVDLQVVFMGEGSLLEVPIGRGIVVHVNGVLQALRSAGGTIAYVQSKFDADEPHRWGPHYDRMAPDAVQRIQTAFSVGKEQHAL</sequence>
<evidence type="ECO:0000313" key="1">
    <source>
        <dbReference type="EMBL" id="CAI6026818.1"/>
    </source>
</evidence>
<keyword evidence="2" id="KW-1185">Reference proteome</keyword>
<accession>A0AA35PW74</accession>
<dbReference type="AlphaFoldDB" id="A0AA35PW74"/>
<dbReference type="InterPro" id="IPR036380">
    <property type="entry name" value="Isochorismatase-like_sf"/>
</dbReference>
<dbReference type="SUPFAM" id="SSF52499">
    <property type="entry name" value="Isochorismatase-like hydrolases"/>
    <property type="match status" value="1"/>
</dbReference>
<gene>
    <name evidence="1" type="ORF">CCHLO57077_00014048</name>
</gene>
<reference evidence="1" key="1">
    <citation type="submission" date="2023-01" db="EMBL/GenBank/DDBJ databases">
        <authorList>
            <person name="Piombo E."/>
        </authorList>
    </citation>
    <scope>NUCLEOTIDE SEQUENCE</scope>
</reference>
<proteinExistence type="predicted"/>